<gene>
    <name evidence="1" type="ORF">MUK42_31405</name>
</gene>
<dbReference type="Proteomes" id="UP001055439">
    <property type="component" value="Chromosome 2"/>
</dbReference>
<protein>
    <submittedName>
        <fullName evidence="1">Uncharacterized protein</fullName>
    </submittedName>
</protein>
<reference evidence="1" key="1">
    <citation type="submission" date="2022-05" db="EMBL/GenBank/DDBJ databases">
        <title>The Musa troglodytarum L. genome provides insights into the mechanism of non-climacteric behaviour and enrichment of carotenoids.</title>
        <authorList>
            <person name="Wang J."/>
        </authorList>
    </citation>
    <scope>NUCLEOTIDE SEQUENCE</scope>
    <source>
        <tissue evidence="1">Leaf</tissue>
    </source>
</reference>
<evidence type="ECO:0000313" key="2">
    <source>
        <dbReference type="Proteomes" id="UP001055439"/>
    </source>
</evidence>
<proteinExistence type="predicted"/>
<accession>A0A9E7FB05</accession>
<sequence>MLDNGCIIFLATEHKEKERLAPRDETDGVGVTLDVSNNIEKAKNVRAFHRKN</sequence>
<dbReference type="EMBL" id="CP097504">
    <property type="protein sequence ID" value="URD90528.1"/>
    <property type="molecule type" value="Genomic_DNA"/>
</dbReference>
<organism evidence="1 2">
    <name type="scientific">Musa troglodytarum</name>
    <name type="common">fe'i banana</name>
    <dbReference type="NCBI Taxonomy" id="320322"/>
    <lineage>
        <taxon>Eukaryota</taxon>
        <taxon>Viridiplantae</taxon>
        <taxon>Streptophyta</taxon>
        <taxon>Embryophyta</taxon>
        <taxon>Tracheophyta</taxon>
        <taxon>Spermatophyta</taxon>
        <taxon>Magnoliopsida</taxon>
        <taxon>Liliopsida</taxon>
        <taxon>Zingiberales</taxon>
        <taxon>Musaceae</taxon>
        <taxon>Musa</taxon>
    </lineage>
</organism>
<evidence type="ECO:0000313" key="1">
    <source>
        <dbReference type="EMBL" id="URD90528.1"/>
    </source>
</evidence>
<keyword evidence="2" id="KW-1185">Reference proteome</keyword>
<name>A0A9E7FB05_9LILI</name>
<dbReference type="AlphaFoldDB" id="A0A9E7FB05"/>